<evidence type="ECO:0000313" key="2">
    <source>
        <dbReference type="Proteomes" id="UP000789375"/>
    </source>
</evidence>
<comment type="caution">
    <text evidence="1">The sequence shown here is derived from an EMBL/GenBank/DDBJ whole genome shotgun (WGS) entry which is preliminary data.</text>
</comment>
<dbReference type="EMBL" id="CAJVPP010026962">
    <property type="protein sequence ID" value="CAG8754741.1"/>
    <property type="molecule type" value="Genomic_DNA"/>
</dbReference>
<name>A0A9N9NRM3_FUNMO</name>
<dbReference type="Proteomes" id="UP000789375">
    <property type="component" value="Unassembled WGS sequence"/>
</dbReference>
<accession>A0A9N9NRM3</accession>
<gene>
    <name evidence="1" type="ORF">FMOSSE_LOCUS16833</name>
</gene>
<dbReference type="AlphaFoldDB" id="A0A9N9NRM3"/>
<protein>
    <submittedName>
        <fullName evidence="1">14729_t:CDS:1</fullName>
    </submittedName>
</protein>
<organism evidence="1 2">
    <name type="scientific">Funneliformis mosseae</name>
    <name type="common">Endomycorrhizal fungus</name>
    <name type="synonym">Glomus mosseae</name>
    <dbReference type="NCBI Taxonomy" id="27381"/>
    <lineage>
        <taxon>Eukaryota</taxon>
        <taxon>Fungi</taxon>
        <taxon>Fungi incertae sedis</taxon>
        <taxon>Mucoromycota</taxon>
        <taxon>Glomeromycotina</taxon>
        <taxon>Glomeromycetes</taxon>
        <taxon>Glomerales</taxon>
        <taxon>Glomeraceae</taxon>
        <taxon>Funneliformis</taxon>
    </lineage>
</organism>
<keyword evidence="2" id="KW-1185">Reference proteome</keyword>
<sequence>MTSWAWLAGILENLPPALSEQKIYDPAFIVSWALHPSNDPNYLTYGITLDIQEMAY</sequence>
<feature type="non-terminal residue" evidence="1">
    <location>
        <position position="56"/>
    </location>
</feature>
<evidence type="ECO:0000313" key="1">
    <source>
        <dbReference type="EMBL" id="CAG8754741.1"/>
    </source>
</evidence>
<reference evidence="1" key="1">
    <citation type="submission" date="2021-06" db="EMBL/GenBank/DDBJ databases">
        <authorList>
            <person name="Kallberg Y."/>
            <person name="Tangrot J."/>
            <person name="Rosling A."/>
        </authorList>
    </citation>
    <scope>NUCLEOTIDE SEQUENCE</scope>
    <source>
        <strain evidence="1">87-6 pot B 2015</strain>
    </source>
</reference>
<proteinExistence type="predicted"/>